<dbReference type="InterPro" id="IPR006319">
    <property type="entry name" value="PEP_synth"/>
</dbReference>
<comment type="pathway">
    <text evidence="3">Carbohydrate biosynthesis; gluconeogenesis.</text>
</comment>
<dbReference type="EMBL" id="SMFZ01000002">
    <property type="protein sequence ID" value="TCK21645.1"/>
    <property type="molecule type" value="Genomic_DNA"/>
</dbReference>
<keyword evidence="12" id="KW-0460">Magnesium</keyword>
<dbReference type="UniPathway" id="UPA00138"/>
<evidence type="ECO:0000256" key="4">
    <source>
        <dbReference type="ARBA" id="ARBA00007837"/>
    </source>
</evidence>
<accession>A0A4R1HM76</accession>
<dbReference type="InterPro" id="IPR013815">
    <property type="entry name" value="ATP_grasp_subdomain_1"/>
</dbReference>
<dbReference type="Pfam" id="PF01326">
    <property type="entry name" value="PPDK_N"/>
    <property type="match status" value="1"/>
</dbReference>
<dbReference type="SUPFAM" id="SSF56059">
    <property type="entry name" value="Glutathione synthetase ATP-binding domain-like"/>
    <property type="match status" value="1"/>
</dbReference>
<dbReference type="GO" id="GO:0005524">
    <property type="term" value="F:ATP binding"/>
    <property type="evidence" value="ECO:0007669"/>
    <property type="project" value="UniProtKB-KW"/>
</dbReference>
<dbReference type="PANTHER" id="PTHR43030">
    <property type="entry name" value="PHOSPHOENOLPYRUVATE SYNTHASE"/>
    <property type="match status" value="1"/>
</dbReference>
<feature type="domain" description="Pyruvate phosphate dikinase AMP/ATP-binding" evidence="15">
    <location>
        <begin position="22"/>
        <end position="342"/>
    </location>
</feature>
<evidence type="ECO:0000256" key="8">
    <source>
        <dbReference type="ARBA" id="ARBA00022723"/>
    </source>
</evidence>
<evidence type="ECO:0000256" key="2">
    <source>
        <dbReference type="ARBA" id="ARBA00002988"/>
    </source>
</evidence>
<gene>
    <name evidence="16" type="ORF">EV378_5634</name>
</gene>
<sequence length="360" mass="38565">MTQPKDAVVWVDEVDPATAVAAAGSKMGRLTELHHAGVEVPPGFAVTVEAYRAHCADTGLDGRIDEVISGLGVAPDDAAVEKASATIRQLFADTPMSDELGAVLTEAYEDLCLRRAEVNVPTAVRSSATGEDAADASFAGIFDTYLGVSGPQRVLQAVRDCWGSLFTGRALAYRLRKGISHHDMPIAVGVIELIHARASGVAFSVHPVTGKPDRVVIETNWGWGEAVVQGVVDPDHIEVGKSDGRILKYQVANKRIVSAFDYAEGRVTEIDMPEKLADRKVLDDEQVGAIVEAVCAIEKHYGYPVDVEWVISRHRRSGDPVCIVQSRPVTVTSGEKAPTAYDPVANAQKFVFSGKAIPGR</sequence>
<evidence type="ECO:0000256" key="5">
    <source>
        <dbReference type="ARBA" id="ARBA00011996"/>
    </source>
</evidence>
<evidence type="ECO:0000259" key="15">
    <source>
        <dbReference type="Pfam" id="PF01326"/>
    </source>
</evidence>
<organism evidence="16 17">
    <name type="scientific">Pseudonocardia endophytica</name>
    <dbReference type="NCBI Taxonomy" id="401976"/>
    <lineage>
        <taxon>Bacteria</taxon>
        <taxon>Bacillati</taxon>
        <taxon>Actinomycetota</taxon>
        <taxon>Actinomycetes</taxon>
        <taxon>Pseudonocardiales</taxon>
        <taxon>Pseudonocardiaceae</taxon>
        <taxon>Pseudonocardia</taxon>
    </lineage>
</organism>
<dbReference type="PANTHER" id="PTHR43030:SF1">
    <property type="entry name" value="PHOSPHOENOLPYRUVATE SYNTHASE"/>
    <property type="match status" value="1"/>
</dbReference>
<protein>
    <recommendedName>
        <fullName evidence="6">Phosphoenolpyruvate synthase</fullName>
        <ecNumber evidence="5">2.7.9.2</ecNumber>
    </recommendedName>
    <alternativeName>
        <fullName evidence="13">Pyruvate, water dikinase</fullName>
    </alternativeName>
</protein>
<comment type="cofactor">
    <cofactor evidence="1">
        <name>Mg(2+)</name>
        <dbReference type="ChEBI" id="CHEBI:18420"/>
    </cofactor>
</comment>
<evidence type="ECO:0000256" key="7">
    <source>
        <dbReference type="ARBA" id="ARBA00022679"/>
    </source>
</evidence>
<keyword evidence="8" id="KW-0479">Metal-binding</keyword>
<dbReference type="GO" id="GO:0008986">
    <property type="term" value="F:pyruvate, water dikinase activity"/>
    <property type="evidence" value="ECO:0007669"/>
    <property type="project" value="UniProtKB-EC"/>
</dbReference>
<keyword evidence="7" id="KW-0808">Transferase</keyword>
<evidence type="ECO:0000313" key="16">
    <source>
        <dbReference type="EMBL" id="TCK21645.1"/>
    </source>
</evidence>
<comment type="similarity">
    <text evidence="4">Belongs to the PEP-utilizing enzyme family.</text>
</comment>
<comment type="caution">
    <text evidence="16">The sequence shown here is derived from an EMBL/GenBank/DDBJ whole genome shotgun (WGS) entry which is preliminary data.</text>
</comment>
<evidence type="ECO:0000256" key="6">
    <source>
        <dbReference type="ARBA" id="ARBA00021623"/>
    </source>
</evidence>
<evidence type="ECO:0000256" key="9">
    <source>
        <dbReference type="ARBA" id="ARBA00022741"/>
    </source>
</evidence>
<dbReference type="GO" id="GO:0046872">
    <property type="term" value="F:metal ion binding"/>
    <property type="evidence" value="ECO:0007669"/>
    <property type="project" value="UniProtKB-KW"/>
</dbReference>
<evidence type="ECO:0000256" key="12">
    <source>
        <dbReference type="ARBA" id="ARBA00022842"/>
    </source>
</evidence>
<dbReference type="RefSeq" id="WP_243653796.1">
    <property type="nucleotide sequence ID" value="NZ_SMFZ01000002.1"/>
</dbReference>
<evidence type="ECO:0000256" key="13">
    <source>
        <dbReference type="ARBA" id="ARBA00033470"/>
    </source>
</evidence>
<dbReference type="Gene3D" id="3.30.470.20">
    <property type="entry name" value="ATP-grasp fold, B domain"/>
    <property type="match status" value="1"/>
</dbReference>
<keyword evidence="9" id="KW-0547">Nucleotide-binding</keyword>
<dbReference type="AlphaFoldDB" id="A0A4R1HM76"/>
<proteinExistence type="inferred from homology"/>
<keyword evidence="17" id="KW-1185">Reference proteome</keyword>
<dbReference type="Proteomes" id="UP000295560">
    <property type="component" value="Unassembled WGS sequence"/>
</dbReference>
<evidence type="ECO:0000256" key="3">
    <source>
        <dbReference type="ARBA" id="ARBA00004742"/>
    </source>
</evidence>
<evidence type="ECO:0000256" key="11">
    <source>
        <dbReference type="ARBA" id="ARBA00022840"/>
    </source>
</evidence>
<evidence type="ECO:0000256" key="14">
    <source>
        <dbReference type="ARBA" id="ARBA00047700"/>
    </source>
</evidence>
<dbReference type="InterPro" id="IPR002192">
    <property type="entry name" value="PPDK_AMP/ATP-bd"/>
</dbReference>
<comment type="function">
    <text evidence="2">Catalyzes the phosphorylation of pyruvate to phosphoenolpyruvate.</text>
</comment>
<dbReference type="Gene3D" id="3.30.1490.20">
    <property type="entry name" value="ATP-grasp fold, A domain"/>
    <property type="match status" value="1"/>
</dbReference>
<dbReference type="EC" id="2.7.9.2" evidence="5"/>
<keyword evidence="16" id="KW-0670">Pyruvate</keyword>
<name>A0A4R1HM76_PSEEN</name>
<reference evidence="16 17" key="1">
    <citation type="submission" date="2019-03" db="EMBL/GenBank/DDBJ databases">
        <title>Sequencing the genomes of 1000 actinobacteria strains.</title>
        <authorList>
            <person name="Klenk H.-P."/>
        </authorList>
    </citation>
    <scope>NUCLEOTIDE SEQUENCE [LARGE SCALE GENOMIC DNA]</scope>
    <source>
        <strain evidence="16 17">DSM 44969</strain>
    </source>
</reference>
<dbReference type="GO" id="GO:0006094">
    <property type="term" value="P:gluconeogenesis"/>
    <property type="evidence" value="ECO:0007669"/>
    <property type="project" value="UniProtKB-UniPathway"/>
</dbReference>
<evidence type="ECO:0000256" key="10">
    <source>
        <dbReference type="ARBA" id="ARBA00022777"/>
    </source>
</evidence>
<comment type="catalytic activity">
    <reaction evidence="14">
        <text>pyruvate + ATP + H2O = phosphoenolpyruvate + AMP + phosphate + 2 H(+)</text>
        <dbReference type="Rhea" id="RHEA:11364"/>
        <dbReference type="ChEBI" id="CHEBI:15361"/>
        <dbReference type="ChEBI" id="CHEBI:15377"/>
        <dbReference type="ChEBI" id="CHEBI:15378"/>
        <dbReference type="ChEBI" id="CHEBI:30616"/>
        <dbReference type="ChEBI" id="CHEBI:43474"/>
        <dbReference type="ChEBI" id="CHEBI:58702"/>
        <dbReference type="ChEBI" id="CHEBI:456215"/>
        <dbReference type="EC" id="2.7.9.2"/>
    </reaction>
</comment>
<keyword evidence="10 16" id="KW-0418">Kinase</keyword>
<evidence type="ECO:0000256" key="1">
    <source>
        <dbReference type="ARBA" id="ARBA00001946"/>
    </source>
</evidence>
<evidence type="ECO:0000313" key="17">
    <source>
        <dbReference type="Proteomes" id="UP000295560"/>
    </source>
</evidence>
<keyword evidence="11" id="KW-0067">ATP-binding</keyword>